<dbReference type="GO" id="GO:0042054">
    <property type="term" value="F:histone methyltransferase activity"/>
    <property type="evidence" value="ECO:0007669"/>
    <property type="project" value="InterPro"/>
</dbReference>
<evidence type="ECO:0000256" key="3">
    <source>
        <dbReference type="SAM" id="MobiDB-lite"/>
    </source>
</evidence>
<dbReference type="Proteomes" id="UP000619265">
    <property type="component" value="Unassembled WGS sequence"/>
</dbReference>
<evidence type="ECO:0000256" key="2">
    <source>
        <dbReference type="ARBA" id="ARBA00023163"/>
    </source>
</evidence>
<comment type="caution">
    <text evidence="4">The sequence shown here is derived from an EMBL/GenBank/DDBJ whole genome shotgun (WGS) entry which is preliminary data.</text>
</comment>
<dbReference type="EMBL" id="LIHL02000007">
    <property type="protein sequence ID" value="KAF5463770.1"/>
    <property type="molecule type" value="Genomic_DNA"/>
</dbReference>
<evidence type="ECO:0008006" key="6">
    <source>
        <dbReference type="Google" id="ProtNLM"/>
    </source>
</evidence>
<dbReference type="InterPro" id="IPR045318">
    <property type="entry name" value="EZH1/2-like"/>
</dbReference>
<dbReference type="PANTHER" id="PTHR45747:SF4">
    <property type="entry name" value="HISTONE-LYSINE N-METHYLTRANSFERASE E(Z)"/>
    <property type="match status" value="1"/>
</dbReference>
<dbReference type="Gramene" id="Jr07_01760_p1">
    <property type="protein sequence ID" value="cds.Jr07_01760_p1"/>
    <property type="gene ID" value="Jr07_01760"/>
</dbReference>
<keyword evidence="1" id="KW-0805">Transcription regulation</keyword>
<proteinExistence type="predicted"/>
<reference evidence="4" key="1">
    <citation type="submission" date="2015-10" db="EMBL/GenBank/DDBJ databases">
        <authorList>
            <person name="Martinez-Garcia P.J."/>
            <person name="Crepeau M.W."/>
            <person name="Puiu D."/>
            <person name="Gonzalez-Ibeas D."/>
            <person name="Whalen J."/>
            <person name="Stevens K."/>
            <person name="Paul R."/>
            <person name="Butterfield T."/>
            <person name="Britton M."/>
            <person name="Reagan R."/>
            <person name="Chakraborty S."/>
            <person name="Walawage S.L."/>
            <person name="Vasquez-Gross H.A."/>
            <person name="Cardeno C."/>
            <person name="Famula R."/>
            <person name="Pratt K."/>
            <person name="Kuruganti S."/>
            <person name="Aradhya M.K."/>
            <person name="Leslie C.A."/>
            <person name="Dandekar A.M."/>
            <person name="Salzberg S.L."/>
            <person name="Wegrzyn J.L."/>
            <person name="Langley C.H."/>
            <person name="Neale D.B."/>
        </authorList>
    </citation>
    <scope>NUCLEOTIDE SEQUENCE</scope>
    <source>
        <tissue evidence="4">Leaves</tissue>
    </source>
</reference>
<protein>
    <recommendedName>
        <fullName evidence="6">Histone-lysine N-methyltransferase CLF-like</fullName>
    </recommendedName>
</protein>
<name>A0A833XCP8_JUGRE</name>
<gene>
    <name evidence="4" type="ORF">F2P56_013906</name>
</gene>
<keyword evidence="2" id="KW-0804">Transcription</keyword>
<dbReference type="AlphaFoldDB" id="A0A833XCP8"/>
<reference evidence="4" key="2">
    <citation type="submission" date="2020-03" db="EMBL/GenBank/DDBJ databases">
        <title>Walnut 2.0.</title>
        <authorList>
            <person name="Marrano A."/>
            <person name="Britton M."/>
            <person name="Zimin A.V."/>
            <person name="Zaini P.A."/>
            <person name="Workman R."/>
            <person name="Puiu D."/>
            <person name="Bianco L."/>
            <person name="Allen B.J."/>
            <person name="Troggio M."/>
            <person name="Leslie C.A."/>
            <person name="Timp W."/>
            <person name="Dendekar A."/>
            <person name="Salzberg S.L."/>
            <person name="Neale D.B."/>
        </authorList>
    </citation>
    <scope>NUCLEOTIDE SEQUENCE</scope>
    <source>
        <tissue evidence="4">Leaves</tissue>
    </source>
</reference>
<organism evidence="4 5">
    <name type="scientific">Juglans regia</name>
    <name type="common">English walnut</name>
    <dbReference type="NCBI Taxonomy" id="51240"/>
    <lineage>
        <taxon>Eukaryota</taxon>
        <taxon>Viridiplantae</taxon>
        <taxon>Streptophyta</taxon>
        <taxon>Embryophyta</taxon>
        <taxon>Tracheophyta</taxon>
        <taxon>Spermatophyta</taxon>
        <taxon>Magnoliopsida</taxon>
        <taxon>eudicotyledons</taxon>
        <taxon>Gunneridae</taxon>
        <taxon>Pentapetalae</taxon>
        <taxon>rosids</taxon>
        <taxon>fabids</taxon>
        <taxon>Fagales</taxon>
        <taxon>Juglandaceae</taxon>
        <taxon>Juglans</taxon>
    </lineage>
</organism>
<dbReference type="PANTHER" id="PTHR45747">
    <property type="entry name" value="HISTONE-LYSINE N-METHYLTRANSFERASE E(Z)"/>
    <property type="match status" value="1"/>
</dbReference>
<evidence type="ECO:0000313" key="5">
    <source>
        <dbReference type="Proteomes" id="UP000619265"/>
    </source>
</evidence>
<evidence type="ECO:0000313" key="4">
    <source>
        <dbReference type="EMBL" id="KAF5463770.1"/>
    </source>
</evidence>
<evidence type="ECO:0000256" key="1">
    <source>
        <dbReference type="ARBA" id="ARBA00023015"/>
    </source>
</evidence>
<accession>A0A833XCP8</accession>
<feature type="compositionally biased region" description="Polar residues" evidence="3">
    <location>
        <begin position="1"/>
        <end position="13"/>
    </location>
</feature>
<sequence>MASKTSPSASTTRLDPPKDASMMKLQETSLIRKEILTVIDSVKKQVAAGRSVSVKNKMEENRQKLAGVTNHLYKFSMDRRTGRTNDTDRSIDLLTKRQKDALDMHNGVDASDGDMDSSSSQEDAPASTAVLLGSNVPVKNAVRPIKISEAKRLPPYTTWIFLDRNQRMTEDQSVVGRRRIYYDQNGGEALICSDSEEELIEDEEKKDFIESEDYILRLVLSNVVHTAYVGPFVLFNKYLLLIEKKS</sequence>
<feature type="region of interest" description="Disordered" evidence="3">
    <location>
        <begin position="102"/>
        <end position="126"/>
    </location>
</feature>
<feature type="region of interest" description="Disordered" evidence="3">
    <location>
        <begin position="1"/>
        <end position="20"/>
    </location>
</feature>